<keyword evidence="3" id="KW-1185">Reference proteome</keyword>
<evidence type="ECO:0000256" key="1">
    <source>
        <dbReference type="SAM" id="MobiDB-lite"/>
    </source>
</evidence>
<sequence>MPADPSAPPVVLRIENPKSATHQQNQAWSEVASKVGSVKVSKGTPASPYSPSFTEESACSPKNFPDRPQQISQCRQGGLVFFPGTTPIGTDFMIIDPLLVEGNTHVGDIHVDINHYYIVLRECDVVVQPGGKLVALAMSDIK</sequence>
<evidence type="ECO:0000313" key="3">
    <source>
        <dbReference type="Proteomes" id="UP000253729"/>
    </source>
</evidence>
<dbReference type="RefSeq" id="XP_026619339.1">
    <property type="nucleotide sequence ID" value="XM_026770058.1"/>
</dbReference>
<feature type="compositionally biased region" description="Polar residues" evidence="1">
    <location>
        <begin position="47"/>
        <end position="57"/>
    </location>
</feature>
<name>A0A3F3PHI6_9EURO</name>
<accession>A0A3F3PHI6</accession>
<protein>
    <submittedName>
        <fullName evidence="2">Uncharacterized protein</fullName>
    </submittedName>
</protein>
<dbReference type="AlphaFoldDB" id="A0A3F3PHI6"/>
<reference evidence="2 3" key="1">
    <citation type="submission" date="2018-07" db="EMBL/GenBank/DDBJ databases">
        <title>The genomes of Aspergillus section Nigri reveals drivers in fungal speciation.</title>
        <authorList>
            <consortium name="DOE Joint Genome Institute"/>
            <person name="Vesth T.C."/>
            <person name="Nybo J."/>
            <person name="Theobald S."/>
            <person name="Brandl J."/>
            <person name="Frisvad J.C."/>
            <person name="Nielsen K.F."/>
            <person name="Lyhne E.K."/>
            <person name="Kogle M.E."/>
            <person name="Kuo A."/>
            <person name="Riley R."/>
            <person name="Clum A."/>
            <person name="Nolan M."/>
            <person name="Lipzen A."/>
            <person name="Salamov A."/>
            <person name="Henrissat B."/>
            <person name="Wiebenga A."/>
            <person name="De vries R.P."/>
            <person name="Grigoriev I.V."/>
            <person name="Mortensen U.H."/>
            <person name="Andersen M.R."/>
            <person name="Baker S.E."/>
        </authorList>
    </citation>
    <scope>NUCLEOTIDE SEQUENCE [LARGE SCALE GENOMIC DNA]</scope>
    <source>
        <strain evidence="2 3">CBS 139.54b</strain>
    </source>
</reference>
<feature type="compositionally biased region" description="Polar residues" evidence="1">
    <location>
        <begin position="18"/>
        <end position="28"/>
    </location>
</feature>
<feature type="region of interest" description="Disordered" evidence="1">
    <location>
        <begin position="1"/>
        <end position="69"/>
    </location>
</feature>
<organism evidence="2 3">
    <name type="scientific">Aspergillus welwitschiae</name>
    <dbReference type="NCBI Taxonomy" id="1341132"/>
    <lineage>
        <taxon>Eukaryota</taxon>
        <taxon>Fungi</taxon>
        <taxon>Dikarya</taxon>
        <taxon>Ascomycota</taxon>
        <taxon>Pezizomycotina</taxon>
        <taxon>Eurotiomycetes</taxon>
        <taxon>Eurotiomycetidae</taxon>
        <taxon>Eurotiales</taxon>
        <taxon>Aspergillaceae</taxon>
        <taxon>Aspergillus</taxon>
        <taxon>Aspergillus subgen. Circumdati</taxon>
    </lineage>
</organism>
<dbReference type="GeneID" id="38138414"/>
<dbReference type="Proteomes" id="UP000253729">
    <property type="component" value="Unassembled WGS sequence"/>
</dbReference>
<gene>
    <name evidence="2" type="ORF">BDQ94DRAFT_164585</name>
</gene>
<proteinExistence type="predicted"/>
<evidence type="ECO:0000313" key="2">
    <source>
        <dbReference type="EMBL" id="RDH26317.1"/>
    </source>
</evidence>
<dbReference type="EMBL" id="KZ852172">
    <property type="protein sequence ID" value="RDH26317.1"/>
    <property type="molecule type" value="Genomic_DNA"/>
</dbReference>
<feature type="compositionally biased region" description="Low complexity" evidence="1">
    <location>
        <begin position="33"/>
        <end position="43"/>
    </location>
</feature>